<feature type="chain" id="PRO_5035210877" description="G domain-containing protein" evidence="1">
    <location>
        <begin position="20"/>
        <end position="339"/>
    </location>
</feature>
<dbReference type="Pfam" id="PF01926">
    <property type="entry name" value="MMR_HSR1"/>
    <property type="match status" value="1"/>
</dbReference>
<dbReference type="Gene3D" id="3.40.50.300">
    <property type="entry name" value="P-loop containing nucleotide triphosphate hydrolases"/>
    <property type="match status" value="1"/>
</dbReference>
<dbReference type="InterPro" id="IPR006073">
    <property type="entry name" value="GTP-bd"/>
</dbReference>
<dbReference type="GO" id="GO:0005525">
    <property type="term" value="F:GTP binding"/>
    <property type="evidence" value="ECO:0007669"/>
    <property type="project" value="InterPro"/>
</dbReference>
<feature type="domain" description="G" evidence="2">
    <location>
        <begin position="38"/>
        <end position="164"/>
    </location>
</feature>
<proteinExistence type="predicted"/>
<feature type="signal peptide" evidence="1">
    <location>
        <begin position="1"/>
        <end position="19"/>
    </location>
</feature>
<reference evidence="3" key="1">
    <citation type="submission" date="2019-06" db="EMBL/GenBank/DDBJ databases">
        <authorList>
            <person name="Zheng W."/>
        </authorList>
    </citation>
    <scope>NUCLEOTIDE SEQUENCE</scope>
    <source>
        <strain evidence="3">QDHG01</strain>
    </source>
</reference>
<comment type="caution">
    <text evidence="3">The sequence shown here is derived from an EMBL/GenBank/DDBJ whole genome shotgun (WGS) entry which is preliminary data.</text>
</comment>
<dbReference type="CDD" id="cd00882">
    <property type="entry name" value="Ras_like_GTPase"/>
    <property type="match status" value="1"/>
</dbReference>
<dbReference type="OrthoDB" id="8954335at2759"/>
<protein>
    <recommendedName>
        <fullName evidence="2">G domain-containing protein</fullName>
    </recommendedName>
</protein>
<evidence type="ECO:0000259" key="2">
    <source>
        <dbReference type="Pfam" id="PF01926"/>
    </source>
</evidence>
<evidence type="ECO:0000313" key="3">
    <source>
        <dbReference type="EMBL" id="TNV77853.1"/>
    </source>
</evidence>
<name>A0A8J8T1B1_HALGN</name>
<gene>
    <name evidence="3" type="ORF">FGO68_gene9369</name>
</gene>
<organism evidence="3 4">
    <name type="scientific">Halteria grandinella</name>
    <dbReference type="NCBI Taxonomy" id="5974"/>
    <lineage>
        <taxon>Eukaryota</taxon>
        <taxon>Sar</taxon>
        <taxon>Alveolata</taxon>
        <taxon>Ciliophora</taxon>
        <taxon>Intramacronucleata</taxon>
        <taxon>Spirotrichea</taxon>
        <taxon>Stichotrichia</taxon>
        <taxon>Sporadotrichida</taxon>
        <taxon>Halteriidae</taxon>
        <taxon>Halteria</taxon>
    </lineage>
</organism>
<dbReference type="AlphaFoldDB" id="A0A8J8T1B1"/>
<dbReference type="Proteomes" id="UP000785679">
    <property type="component" value="Unassembled WGS sequence"/>
</dbReference>
<dbReference type="InterPro" id="IPR027417">
    <property type="entry name" value="P-loop_NTPase"/>
</dbReference>
<sequence length="339" mass="38962">MALCLSYQCLCLAQQTCQGIQCDFKRGGQYINYTKQFIFVVGSTQTGKSSLINTMAGQAVCRVGDGSYQSTTDEMEIKDAVTVNVNGLLLALQDTIGTEDTTERYDNQKIKELQEFQMMKEESNKCKFIITQSLAFPQVIKKTIAELEGQYGPQIRNSVIVVLTKENLVPKSQKNKRIESAIMECQDLEVQCIIVKTDWAEEQLNMYERQLQNSNIALALSKVQPFSAEIQQERLQMILAEAKEAQKNGPTQNVNCRRTEMSFFEYVEDALVPKLLPIILIVLFKDYEEFQQFLIREFLQTDKYIVCDKVPAYPIEYYLKLVKEKYIKKVKDSIFKRVS</sequence>
<dbReference type="SUPFAM" id="SSF52540">
    <property type="entry name" value="P-loop containing nucleoside triphosphate hydrolases"/>
    <property type="match status" value="1"/>
</dbReference>
<keyword evidence="4" id="KW-1185">Reference proteome</keyword>
<keyword evidence="1" id="KW-0732">Signal</keyword>
<accession>A0A8J8T1B1</accession>
<dbReference type="EMBL" id="RRYP01011259">
    <property type="protein sequence ID" value="TNV77853.1"/>
    <property type="molecule type" value="Genomic_DNA"/>
</dbReference>
<evidence type="ECO:0000313" key="4">
    <source>
        <dbReference type="Proteomes" id="UP000785679"/>
    </source>
</evidence>
<evidence type="ECO:0000256" key="1">
    <source>
        <dbReference type="SAM" id="SignalP"/>
    </source>
</evidence>